<dbReference type="GO" id="GO:0016787">
    <property type="term" value="F:hydrolase activity"/>
    <property type="evidence" value="ECO:0007669"/>
    <property type="project" value="UniProtKB-KW"/>
</dbReference>
<dbReference type="Pfam" id="PF07675">
    <property type="entry name" value="Cleaved_Adhesin"/>
    <property type="match status" value="2"/>
</dbReference>
<name>A0A379GBI8_9BACT</name>
<sequence>MHPYNRRQVRNNRETFVIIVMAYYSLNLLLMKKKSYIMFAGIIAFLLCWSSAMMAQNNSQRESTLRNALSARQGGMAMGSTLKMPVAQRPSTDNILLQTVAAPLQKPLAAPLLKTNGGIVLWGNVIHQEGWKVGEAAYGMYSVGTTVPIEVKPLGLMHYMEVNSGSGIVGDVFHAMYLDLLAYSEGQIKVHHYTYDIDTWEQLSDDNLGRDGLSLCAMETAQDRNTGKIYGVFWDESGTNLQWGTIDYTKMKRNFIGWAERQYVALGISKEGTLYGISLDGNLYSISTTDGKETLVGSTGVTVRDSDGSYYQQSGEIDQKTNIFYWASIDKDGKSVLYNVDLTTGKANKIGDMPSETQILALTIPTTTAAPEAPARINNLKFVFEKGNTTGRIQFTAPSKKINGEPLTGNLTYYVVANNDTVKKAVATAGAKVDDEITVSGGDTKFLVTIANAAGSSPKVRYTAWVGYDIPADIERVKFNYDGTKAVVTWHSVTQGKHGGYVGEVIYDVKRMPDGAQVQTNVAGNSLTVPFTTTELKKYSFAITPKAGNRQGNEVASNGIVIGKAIVPPFKESFYDEESFNNFTAIDANDDGQTWEWGLADDWKGRAQSGYNPKGVADDWLLSPPFELKADRLYTVSFEAYNTLAEQFKEVFQLACGEGYNPENYAKVGQPVLVPKAQTKFSYELKVPKDGSYHLAIHDKSGFNQWRFYVRNFQLVPGALFTAPDAATDFHVIVDQTGREKATLNFKMPVKAVNGDALTAQLDSAVIYRDDAKLGVLKNLMSGQVMTYKDDNVAKGAHIYKVVAYNTAGAGREAVAKAFVGFDIPATPTGLKALDKNTVAALSWDKTSTVGANGGVVVPEEITYYVMSMKNSKEPTDTLASFKNKNSYDVTPVDLNTGEQQHFVYWGVSAQNQLGSSGIATTRLIAGKAYNVPFKESFANASLSSLVWLADTKGTSWKIRRGVAYDKDGGALCFEPAHTGDESTLGTGKISLIGTTNPKLIFSYGRKNFPDTKLIVFVQRPDGTRTELKTIDYSLINNNQAWFNEVIPLSAFENERFVFIGFKAVGGTNHEPIFVDNIRIMEVQRNNLAVTVSGTGKIIKGRTAKLQVKVENIGECEAKNFTVRLKSGGKEINSYEWNDKLAPFSSCTLDFQVPSSAIIADAKEMKVITEVEYDKDLDNTDNKAETTIRLEDSEKPTIQNLRGTREQSNVSLEWEAPNTAPQTVTEDFERYDAWSTEFGDWTLIDANGGYSGGFFDDLWYPNQFTQFAYIIFNPFVLGENVATLNPWLKPFSGQQYASVPYELDETGQSYVNSDNWIISPKLSGQAQTISFYVHNMTVNNVAYIENYDVLYSSAGNDITDFTNIVLKNRQAVSGEWEKVTINVPAGTTYFAIHQTTPQTGLMFGIDDVTYTKETPTPIYYGIYKAGTLINKVPVTVRHCVDVNAGANTQYAVTAIYADGTESAPVEVNVPTGIENVITDGKPVDVYTVDGKLVRRHTTTLRGLRKGVYVVGNKKILIE</sequence>
<organism evidence="3 4">
    <name type="scientific">Prevotella pallens</name>
    <dbReference type="NCBI Taxonomy" id="60133"/>
    <lineage>
        <taxon>Bacteria</taxon>
        <taxon>Pseudomonadati</taxon>
        <taxon>Bacteroidota</taxon>
        <taxon>Bacteroidia</taxon>
        <taxon>Bacteroidales</taxon>
        <taxon>Prevotellaceae</taxon>
        <taxon>Prevotella</taxon>
    </lineage>
</organism>
<evidence type="ECO:0000313" key="3">
    <source>
        <dbReference type="EMBL" id="SUC37883.1"/>
    </source>
</evidence>
<dbReference type="Gene3D" id="2.60.120.200">
    <property type="match status" value="2"/>
</dbReference>
<dbReference type="Gene3D" id="2.60.40.10">
    <property type="entry name" value="Immunoglobulins"/>
    <property type="match status" value="2"/>
</dbReference>
<keyword evidence="1" id="KW-0812">Transmembrane</keyword>
<keyword evidence="1" id="KW-1133">Transmembrane helix</keyword>
<keyword evidence="3" id="KW-0378">Hydrolase</keyword>
<dbReference type="Proteomes" id="UP000254235">
    <property type="component" value="Unassembled WGS sequence"/>
</dbReference>
<protein>
    <submittedName>
        <fullName evidence="3">Lys-gingipain</fullName>
        <ecNumber evidence="3">3.4.22.47</ecNumber>
    </submittedName>
</protein>
<gene>
    <name evidence="3" type="primary">kgp_6</name>
    <name evidence="3" type="ORF">NCTC13043_02381</name>
</gene>
<dbReference type="SUPFAM" id="SSF82171">
    <property type="entry name" value="DPP6 N-terminal domain-like"/>
    <property type="match status" value="1"/>
</dbReference>
<accession>A0A379GBI8</accession>
<dbReference type="EC" id="3.4.22.47" evidence="3"/>
<feature type="domain" description="Cleaved adhesin" evidence="2">
    <location>
        <begin position="571"/>
        <end position="597"/>
    </location>
</feature>
<feature type="domain" description="Cleaved adhesin" evidence="2">
    <location>
        <begin position="1306"/>
        <end position="1369"/>
    </location>
</feature>
<dbReference type="NCBIfam" id="NF038128">
    <property type="entry name" value="choice_anch_J"/>
    <property type="match status" value="2"/>
</dbReference>
<keyword evidence="1" id="KW-0472">Membrane</keyword>
<dbReference type="InterPro" id="IPR011628">
    <property type="entry name" value="Cleaved_adhesin"/>
</dbReference>
<feature type="transmembrane region" description="Helical" evidence="1">
    <location>
        <begin position="36"/>
        <end position="55"/>
    </location>
</feature>
<proteinExistence type="predicted"/>
<evidence type="ECO:0000313" key="4">
    <source>
        <dbReference type="Proteomes" id="UP000254235"/>
    </source>
</evidence>
<evidence type="ECO:0000256" key="1">
    <source>
        <dbReference type="SAM" id="Phobius"/>
    </source>
</evidence>
<reference evidence="3 4" key="1">
    <citation type="submission" date="2018-06" db="EMBL/GenBank/DDBJ databases">
        <authorList>
            <consortium name="Pathogen Informatics"/>
            <person name="Doyle S."/>
        </authorList>
    </citation>
    <scope>NUCLEOTIDE SEQUENCE [LARGE SCALE GENOMIC DNA]</scope>
    <source>
        <strain evidence="3 4">NCTC13043</strain>
    </source>
</reference>
<dbReference type="InterPro" id="IPR013783">
    <property type="entry name" value="Ig-like_fold"/>
</dbReference>
<dbReference type="EMBL" id="UGTP01000004">
    <property type="protein sequence ID" value="SUC37883.1"/>
    <property type="molecule type" value="Genomic_DNA"/>
</dbReference>
<evidence type="ECO:0000259" key="2">
    <source>
        <dbReference type="Pfam" id="PF07675"/>
    </source>
</evidence>